<proteinExistence type="predicted"/>
<gene>
    <name evidence="2" type="ORF">PCON_08872</name>
</gene>
<keyword evidence="1" id="KW-0472">Membrane</keyword>
<sequence length="111" mass="12075">MNSSFTTMTSFPAAAILSLASGSGDPAQHNYGYTLYATMVAMAMPALWTGSAFVRGFAAATFDFSWHLCGVDSWMRCFFDDMMVFHLVPETTVFISGNISSQDIQGTMKSI</sequence>
<evidence type="ECO:0000313" key="2">
    <source>
        <dbReference type="EMBL" id="CCX09279.1"/>
    </source>
</evidence>
<keyword evidence="3" id="KW-1185">Reference proteome</keyword>
<organism evidence="2 3">
    <name type="scientific">Pyronema omphalodes (strain CBS 100304)</name>
    <name type="common">Pyronema confluens</name>
    <dbReference type="NCBI Taxonomy" id="1076935"/>
    <lineage>
        <taxon>Eukaryota</taxon>
        <taxon>Fungi</taxon>
        <taxon>Dikarya</taxon>
        <taxon>Ascomycota</taxon>
        <taxon>Pezizomycotina</taxon>
        <taxon>Pezizomycetes</taxon>
        <taxon>Pezizales</taxon>
        <taxon>Pyronemataceae</taxon>
        <taxon>Pyronema</taxon>
    </lineage>
</organism>
<evidence type="ECO:0000256" key="1">
    <source>
        <dbReference type="SAM" id="Phobius"/>
    </source>
</evidence>
<reference evidence="2 3" key="1">
    <citation type="journal article" date="2013" name="PLoS Genet.">
        <title>The genome and development-dependent transcriptomes of Pyronema confluens: a window into fungal evolution.</title>
        <authorList>
            <person name="Traeger S."/>
            <person name="Altegoer F."/>
            <person name="Freitag M."/>
            <person name="Gabaldon T."/>
            <person name="Kempken F."/>
            <person name="Kumar A."/>
            <person name="Marcet-Houben M."/>
            <person name="Poggeler S."/>
            <person name="Stajich J.E."/>
            <person name="Nowrousian M."/>
        </authorList>
    </citation>
    <scope>NUCLEOTIDE SEQUENCE [LARGE SCALE GENOMIC DNA]</scope>
    <source>
        <strain evidence="3">CBS 100304</strain>
        <tissue evidence="2">Vegetative mycelium</tissue>
    </source>
</reference>
<keyword evidence="1" id="KW-1133">Transmembrane helix</keyword>
<dbReference type="AlphaFoldDB" id="U4LDW6"/>
<dbReference type="EMBL" id="HF935448">
    <property type="protein sequence ID" value="CCX09279.1"/>
    <property type="molecule type" value="Genomic_DNA"/>
</dbReference>
<accession>U4LDW6</accession>
<evidence type="ECO:0000313" key="3">
    <source>
        <dbReference type="Proteomes" id="UP000018144"/>
    </source>
</evidence>
<name>U4LDW6_PYROM</name>
<protein>
    <submittedName>
        <fullName evidence="2">Uncharacterized protein</fullName>
    </submittedName>
</protein>
<feature type="transmembrane region" description="Helical" evidence="1">
    <location>
        <begin position="34"/>
        <end position="54"/>
    </location>
</feature>
<dbReference type="Proteomes" id="UP000018144">
    <property type="component" value="Unassembled WGS sequence"/>
</dbReference>
<keyword evidence="1" id="KW-0812">Transmembrane</keyword>